<dbReference type="Pfam" id="PF17238">
    <property type="entry name" value="NUP160_helical_2"/>
    <property type="match status" value="1"/>
</dbReference>
<feature type="domain" description="NUP160 helical" evidence="6">
    <location>
        <begin position="531"/>
        <end position="719"/>
    </location>
</feature>
<comment type="caution">
    <text evidence="9">The sequence shown here is derived from an EMBL/GenBank/DDBJ whole genome shotgun (WGS) entry which is preliminary data.</text>
</comment>
<keyword evidence="2" id="KW-0813">Transport</keyword>
<evidence type="ECO:0000313" key="9">
    <source>
        <dbReference type="EMBL" id="KAG0582983.1"/>
    </source>
</evidence>
<dbReference type="InterPro" id="IPR035192">
    <property type="entry name" value="NUP160_hel_plant"/>
</dbReference>
<dbReference type="InterPro" id="IPR056535">
    <property type="entry name" value="TPR_NUP160_M"/>
</dbReference>
<dbReference type="InterPro" id="IPR056536">
    <property type="entry name" value="TPR_NUP160_C"/>
</dbReference>
<evidence type="ECO:0000256" key="2">
    <source>
        <dbReference type="ARBA" id="ARBA00022448"/>
    </source>
</evidence>
<feature type="region of interest" description="Disordered" evidence="4">
    <location>
        <begin position="1302"/>
        <end position="1323"/>
    </location>
</feature>
<accession>A0A8T0IKL4</accession>
<organism evidence="9 10">
    <name type="scientific">Ceratodon purpureus</name>
    <name type="common">Fire moss</name>
    <name type="synonym">Dicranum purpureum</name>
    <dbReference type="NCBI Taxonomy" id="3225"/>
    <lineage>
        <taxon>Eukaryota</taxon>
        <taxon>Viridiplantae</taxon>
        <taxon>Streptophyta</taxon>
        <taxon>Embryophyta</taxon>
        <taxon>Bryophyta</taxon>
        <taxon>Bryophytina</taxon>
        <taxon>Bryopsida</taxon>
        <taxon>Dicranidae</taxon>
        <taxon>Pseudoditrichales</taxon>
        <taxon>Ditrichaceae</taxon>
        <taxon>Ceratodon</taxon>
    </lineage>
</organism>
<evidence type="ECO:0008006" key="11">
    <source>
        <dbReference type="Google" id="ProtNLM"/>
    </source>
</evidence>
<feature type="region of interest" description="Disordered" evidence="4">
    <location>
        <begin position="1156"/>
        <end position="1184"/>
    </location>
</feature>
<dbReference type="InterPro" id="IPR059141">
    <property type="entry name" value="Beta-prop_Nup120_160"/>
</dbReference>
<name>A0A8T0IKL4_CERPU</name>
<feature type="domain" description="NUP160 C-terminal TPR" evidence="7">
    <location>
        <begin position="1324"/>
        <end position="1482"/>
    </location>
</feature>
<evidence type="ECO:0000259" key="8">
    <source>
        <dbReference type="Pfam" id="PF23354"/>
    </source>
</evidence>
<dbReference type="Pfam" id="PF23347">
    <property type="entry name" value="TPR_Nup160_C"/>
    <property type="match status" value="1"/>
</dbReference>
<evidence type="ECO:0000256" key="3">
    <source>
        <dbReference type="ARBA" id="ARBA00023242"/>
    </source>
</evidence>
<protein>
    <recommendedName>
        <fullName evidence="11">Nuclear pore complex protein NUP160 domain-containing protein</fullName>
    </recommendedName>
</protein>
<feature type="domain" description="Nucleoporin Nup120/160 beta-propeller" evidence="5">
    <location>
        <begin position="50"/>
        <end position="508"/>
    </location>
</feature>
<proteinExistence type="predicted"/>
<gene>
    <name evidence="9" type="ORF">KC19_3G099700</name>
</gene>
<dbReference type="GO" id="GO:0005643">
    <property type="term" value="C:nuclear pore"/>
    <property type="evidence" value="ECO:0007669"/>
    <property type="project" value="TreeGrafter"/>
</dbReference>
<evidence type="ECO:0000256" key="4">
    <source>
        <dbReference type="SAM" id="MobiDB-lite"/>
    </source>
</evidence>
<comment type="subcellular location">
    <subcellularLocation>
        <location evidence="1">Nucleus</location>
    </subcellularLocation>
</comment>
<dbReference type="PANTHER" id="PTHR21286">
    <property type="entry name" value="NUCLEAR PORE COMPLEX PROTEIN NUP160"/>
    <property type="match status" value="1"/>
</dbReference>
<keyword evidence="3" id="KW-0539">Nucleus</keyword>
<dbReference type="Pfam" id="PF23354">
    <property type="entry name" value="TPR_NUP160_120_M"/>
    <property type="match status" value="1"/>
</dbReference>
<dbReference type="InterPro" id="IPR021717">
    <property type="entry name" value="Nucleoporin_Nup160"/>
</dbReference>
<dbReference type="Proteomes" id="UP000822688">
    <property type="component" value="Chromosome 3"/>
</dbReference>
<evidence type="ECO:0000313" key="10">
    <source>
        <dbReference type="Proteomes" id="UP000822688"/>
    </source>
</evidence>
<dbReference type="Pfam" id="PF11715">
    <property type="entry name" value="Beta-prop_Nup120_160"/>
    <property type="match status" value="1"/>
</dbReference>
<dbReference type="EMBL" id="CM026423">
    <property type="protein sequence ID" value="KAG0582983.1"/>
    <property type="molecule type" value="Genomic_DNA"/>
</dbReference>
<evidence type="ECO:0000256" key="1">
    <source>
        <dbReference type="ARBA" id="ARBA00004123"/>
    </source>
</evidence>
<feature type="compositionally biased region" description="Basic and acidic residues" evidence="4">
    <location>
        <begin position="1307"/>
        <end position="1317"/>
    </location>
</feature>
<evidence type="ECO:0000259" key="5">
    <source>
        <dbReference type="Pfam" id="PF11715"/>
    </source>
</evidence>
<sequence>MEVPLLHSDAVQWTVVRVPAAVAPAAAPCCPRAGDVGGGTTPSGALRANTVVWRIHSESSRVLEMVEVSGDQDVHRRGLHLVFEDDLSPFVSVVPFQIAGKSRYIVSVLTAGGVVYRIQVSGAASGWMLCGNQQHDVSPDVQRMHEVTAFAATPEILCLGGRTGSITCVPFGTGSPEAEAPFELKDADPGIRGLWGFVSRGKSAGSVRSLVTRQSNGSFVLFALHEDGTLRLWDLLHRHRVLNHPLSSERELEDFEPKLMWVEEVLADVTFQIALLCNSSDSSRETIVVCSVTVGPGDGMAVRQGFITVQHMISLPEGKVIDLKLLETGVWTLQSTTKSYELLFSDFDKEGSLQFCQMQEKGVAEQLMQVPGDEWDDLLYIIHPTIGVSAKLTLSDVFLRRMLQPGVRQQKALQEALEHHGRPISDSDIASVSMDALRNYIISAVESESCGDSRAQVLHGWMSFSREYLEAWTRNSKPYSLVANANNNSIGLIRRSSVGIVRSLTDVEHFTSGGGRIRNRTILPDEWKNLNKNEQNVLVELIGCAENVVDHLGRVAMGVLYESLLRPVDHPVPALLASLARVLDVGFNSSRVAEETGHMGVDDIRIKEQEQHQGQRLFALHVAQSLQALQSKAGGWSNLFQIISKYTGLLVLQLQPMGSTTGGTRRSDCTLLKKLLSQSTSQISWVHFKAARDLLLLLVYCVKVGIQVGLTSSQISYLKSNFIPEVQEVMTASLLVHWLTVTFAEVPPPEDFSSQLSSLRLDGTSSRVGSGRMGSGDLTLGELLVSAFLDSNNSGSSLPDGALPKQDNLLAHSWQFVNWLLLGETGNSSQQFSKRAISLSNILLQYGQYSSLERFLTTVEQFSSQQKLVEGIRSADGLWSARLHLLGFCLLARARTGLKNTGKENRVGEAIRCFFRAASGLGEASEDLRSLFVGTGYQQSIPGRGAAAAWRLYYYEWVMQIFEQYNLSEGACQFAHAALEQVDEAMGQALDSAENSSSTTLVAAVKGRLWANVFKFSLDLDLYSDAYCAIISNPDEESKFICLRRFIVVLCERKVTQVLCAQEFPYAGLLEKVDQELLWKAENSDISAKPSPYKLLYGLHMQRHNWRRAAACMYRYTVRVKEESRTPNIQEELHGILAAINALQLVDPTYAWFEPPSRAGENPAPSKRQRLTAGQSVQSLSEKRDKKVSRAVDLEDLEKDYALTKARMQLAHSEVKHLNIGVNATPEEVVWSLIQCRLYETAFSLLFLFWKDSLLKRELEKIMDVMARNCCLLQIQEATPSSLLTRGEPTSRLLLTSGSLLEDTEETNDKSGEDETGPKLPPAGTARSAWLALQQYLEKYRSLHPRLPVIVAESILNVDRHMELPLWLVNIFKGGKDAGAAGMAGLGADPAALLRIYLDFDRLAEATALVLEYIRAWSTLKPADVIKRKHMCAVWFPYTLLDRLQSCLSKSSDMALRDKLQDSLKCALQNHFKQVKVDSDDVKTSI</sequence>
<reference evidence="9" key="1">
    <citation type="submission" date="2020-06" db="EMBL/GenBank/DDBJ databases">
        <title>WGS assembly of Ceratodon purpureus strain R40.</title>
        <authorList>
            <person name="Carey S.B."/>
            <person name="Jenkins J."/>
            <person name="Shu S."/>
            <person name="Lovell J.T."/>
            <person name="Sreedasyam A."/>
            <person name="Maumus F."/>
            <person name="Tiley G.P."/>
            <person name="Fernandez-Pozo N."/>
            <person name="Barry K."/>
            <person name="Chen C."/>
            <person name="Wang M."/>
            <person name="Lipzen A."/>
            <person name="Daum C."/>
            <person name="Saski C.A."/>
            <person name="Payton A.C."/>
            <person name="Mcbreen J.C."/>
            <person name="Conrad R.E."/>
            <person name="Kollar L.M."/>
            <person name="Olsson S."/>
            <person name="Huttunen S."/>
            <person name="Landis J.B."/>
            <person name="Wickett N.J."/>
            <person name="Johnson M.G."/>
            <person name="Rensing S.A."/>
            <person name="Grimwood J."/>
            <person name="Schmutz J."/>
            <person name="Mcdaniel S.F."/>
        </authorList>
    </citation>
    <scope>NUCLEOTIDE SEQUENCE</scope>
    <source>
        <strain evidence="9">R40</strain>
    </source>
</reference>
<dbReference type="GO" id="GO:0017056">
    <property type="term" value="F:structural constituent of nuclear pore"/>
    <property type="evidence" value="ECO:0007669"/>
    <property type="project" value="TreeGrafter"/>
</dbReference>
<feature type="domain" description="NUP160 middle TPR" evidence="8">
    <location>
        <begin position="908"/>
        <end position="1145"/>
    </location>
</feature>
<evidence type="ECO:0000259" key="7">
    <source>
        <dbReference type="Pfam" id="PF23347"/>
    </source>
</evidence>
<keyword evidence="10" id="KW-1185">Reference proteome</keyword>
<dbReference type="PANTHER" id="PTHR21286:SF0">
    <property type="entry name" value="NUCLEAR PORE COMPLEX PROTEIN NUP160"/>
    <property type="match status" value="1"/>
</dbReference>
<evidence type="ECO:0000259" key="6">
    <source>
        <dbReference type="Pfam" id="PF17238"/>
    </source>
</evidence>